<dbReference type="PANTHER" id="PTHR44218:SF6">
    <property type="entry name" value="PROTEIN SUPPRESSOR OF PHYA-105 1"/>
    <property type="match status" value="1"/>
</dbReference>
<evidence type="ECO:0000256" key="1">
    <source>
        <dbReference type="SAM" id="MobiDB-lite"/>
    </source>
</evidence>
<dbReference type="Gene3D" id="2.130.10.10">
    <property type="entry name" value="YVTN repeat-like/Quinoprotein amine dehydrogenase"/>
    <property type="match status" value="1"/>
</dbReference>
<dbReference type="PANTHER" id="PTHR44218">
    <property type="entry name" value="PROTEIN SPA1-RELATED 2"/>
    <property type="match status" value="1"/>
</dbReference>
<dbReference type="AlphaFoldDB" id="A0A7J7N882"/>
<feature type="region of interest" description="Disordered" evidence="1">
    <location>
        <begin position="76"/>
        <end position="95"/>
    </location>
</feature>
<dbReference type="EMBL" id="JACGCM010000999">
    <property type="protein sequence ID" value="KAF6163230.1"/>
    <property type="molecule type" value="Genomic_DNA"/>
</dbReference>
<sequence length="462" mass="51840">RDCHESSPQILTDSLKGKSISTDASSEPCSRRNHNDMIEELTLKKYPNPNFVVVGSSTNREAKSIRQSQWHHLYQLGGRSGNKSSHKENVTSGGSEKVMGNLVTEELSRDHVQISEHLIDSNKNPIISKVCYPQQVSEQSFYVHLGLLSYFVKNSLNGKGVVSNCPEARNGFAAANMNRNKEKSAQITRVADASMASPNLGVKADVTLPHTVVETDPKPPTHFKTGSDLEDVGKRHMLITQASSSKDPLRLEAFPRATSLSNMIEARLIINIDQLENAYFTMNHKNPDDRLRMFFDGLCRFARYSTFEVCETLRNADLLNSANVICSLSFDQDEDFFNAAGVSKKIKNFDFHNLLDDSIDIHYQVIELSSKSRLSCICWNNKIKNYLASTDYDGVVQIWDACTCQGFFQYAEHQKRAWSIDFSQLDPTKLASGSDYHSVKLCTTNERKSVSTIRNVVNVCCV</sequence>
<evidence type="ECO:0000313" key="2">
    <source>
        <dbReference type="EMBL" id="KAF6163230.1"/>
    </source>
</evidence>
<dbReference type="InterPro" id="IPR044630">
    <property type="entry name" value="SPA1/2/3/4"/>
</dbReference>
<evidence type="ECO:0000313" key="3">
    <source>
        <dbReference type="Proteomes" id="UP000541444"/>
    </source>
</evidence>
<organism evidence="2 3">
    <name type="scientific">Kingdonia uniflora</name>
    <dbReference type="NCBI Taxonomy" id="39325"/>
    <lineage>
        <taxon>Eukaryota</taxon>
        <taxon>Viridiplantae</taxon>
        <taxon>Streptophyta</taxon>
        <taxon>Embryophyta</taxon>
        <taxon>Tracheophyta</taxon>
        <taxon>Spermatophyta</taxon>
        <taxon>Magnoliopsida</taxon>
        <taxon>Ranunculales</taxon>
        <taxon>Circaeasteraceae</taxon>
        <taxon>Kingdonia</taxon>
    </lineage>
</organism>
<dbReference type="OrthoDB" id="273771at2759"/>
<feature type="region of interest" description="Disordered" evidence="1">
    <location>
        <begin position="1"/>
        <end position="31"/>
    </location>
</feature>
<dbReference type="InterPro" id="IPR015943">
    <property type="entry name" value="WD40/YVTN_repeat-like_dom_sf"/>
</dbReference>
<protein>
    <submittedName>
        <fullName evidence="2">Uncharacterized protein</fullName>
    </submittedName>
</protein>
<feature type="non-terminal residue" evidence="2">
    <location>
        <position position="1"/>
    </location>
</feature>
<proteinExistence type="predicted"/>
<feature type="compositionally biased region" description="Polar residues" evidence="1">
    <location>
        <begin position="1"/>
        <end position="12"/>
    </location>
</feature>
<dbReference type="SUPFAM" id="SSF50978">
    <property type="entry name" value="WD40 repeat-like"/>
    <property type="match status" value="1"/>
</dbReference>
<dbReference type="GO" id="GO:0009640">
    <property type="term" value="P:photomorphogenesis"/>
    <property type="evidence" value="ECO:0007669"/>
    <property type="project" value="InterPro"/>
</dbReference>
<keyword evidence="3" id="KW-1185">Reference proteome</keyword>
<dbReference type="InterPro" id="IPR001680">
    <property type="entry name" value="WD40_rpt"/>
</dbReference>
<accession>A0A7J7N882</accession>
<comment type="caution">
    <text evidence="2">The sequence shown here is derived from an EMBL/GenBank/DDBJ whole genome shotgun (WGS) entry which is preliminary data.</text>
</comment>
<reference evidence="2 3" key="1">
    <citation type="journal article" date="2020" name="IScience">
        <title>Genome Sequencing of the Endangered Kingdonia uniflora (Circaeasteraceae, Ranunculales) Reveals Potential Mechanisms of Evolutionary Specialization.</title>
        <authorList>
            <person name="Sun Y."/>
            <person name="Deng T."/>
            <person name="Zhang A."/>
            <person name="Moore M.J."/>
            <person name="Landis J.B."/>
            <person name="Lin N."/>
            <person name="Zhang H."/>
            <person name="Zhang X."/>
            <person name="Huang J."/>
            <person name="Zhang X."/>
            <person name="Sun H."/>
            <person name="Wang H."/>
        </authorList>
    </citation>
    <scope>NUCLEOTIDE SEQUENCE [LARGE SCALE GENOMIC DNA]</scope>
    <source>
        <strain evidence="2">TB1705</strain>
        <tissue evidence="2">Leaf</tissue>
    </source>
</reference>
<dbReference type="Proteomes" id="UP000541444">
    <property type="component" value="Unassembled WGS sequence"/>
</dbReference>
<dbReference type="SMART" id="SM00320">
    <property type="entry name" value="WD40"/>
    <property type="match status" value="2"/>
</dbReference>
<feature type="compositionally biased region" description="Polar residues" evidence="1">
    <location>
        <begin position="19"/>
        <end position="28"/>
    </location>
</feature>
<gene>
    <name evidence="2" type="ORF">GIB67_025094</name>
</gene>
<dbReference type="InterPro" id="IPR036322">
    <property type="entry name" value="WD40_repeat_dom_sf"/>
</dbReference>
<name>A0A7J7N882_9MAGN</name>